<evidence type="ECO:0000256" key="3">
    <source>
        <dbReference type="ARBA" id="ARBA00022448"/>
    </source>
</evidence>
<dbReference type="EMBL" id="JAJTWT010000006">
    <property type="protein sequence ID" value="MCE4538579.1"/>
    <property type="molecule type" value="Genomic_DNA"/>
</dbReference>
<keyword evidence="3" id="KW-0813">Transport</keyword>
<dbReference type="Pfam" id="PF03544">
    <property type="entry name" value="TonB_C"/>
    <property type="match status" value="1"/>
</dbReference>
<dbReference type="PROSITE" id="PS52015">
    <property type="entry name" value="TONB_CTD"/>
    <property type="match status" value="1"/>
</dbReference>
<evidence type="ECO:0000256" key="7">
    <source>
        <dbReference type="ARBA" id="ARBA00022927"/>
    </source>
</evidence>
<proteinExistence type="inferred from homology"/>
<evidence type="ECO:0000313" key="11">
    <source>
        <dbReference type="EMBL" id="MCE4538579.1"/>
    </source>
</evidence>
<dbReference type="PANTHER" id="PTHR33446:SF2">
    <property type="entry name" value="PROTEIN TONB"/>
    <property type="match status" value="1"/>
</dbReference>
<evidence type="ECO:0000256" key="5">
    <source>
        <dbReference type="ARBA" id="ARBA00022519"/>
    </source>
</evidence>
<accession>A0ABS8XCB5</accession>
<organism evidence="11 12">
    <name type="scientific">Pelomonas caseinilytica</name>
    <dbReference type="NCBI Taxonomy" id="2906763"/>
    <lineage>
        <taxon>Bacteria</taxon>
        <taxon>Pseudomonadati</taxon>
        <taxon>Pseudomonadota</taxon>
        <taxon>Betaproteobacteria</taxon>
        <taxon>Burkholderiales</taxon>
        <taxon>Sphaerotilaceae</taxon>
        <taxon>Roseateles</taxon>
    </lineage>
</organism>
<feature type="domain" description="TonB C-terminal" evidence="10">
    <location>
        <begin position="165"/>
        <end position="256"/>
    </location>
</feature>
<evidence type="ECO:0000256" key="4">
    <source>
        <dbReference type="ARBA" id="ARBA00022475"/>
    </source>
</evidence>
<evidence type="ECO:0000256" key="2">
    <source>
        <dbReference type="ARBA" id="ARBA00006555"/>
    </source>
</evidence>
<evidence type="ECO:0000313" key="12">
    <source>
        <dbReference type="Proteomes" id="UP001201463"/>
    </source>
</evidence>
<dbReference type="Gene3D" id="3.30.1150.10">
    <property type="match status" value="1"/>
</dbReference>
<dbReference type="PANTHER" id="PTHR33446">
    <property type="entry name" value="PROTEIN TONB-RELATED"/>
    <property type="match status" value="1"/>
</dbReference>
<evidence type="ECO:0000256" key="8">
    <source>
        <dbReference type="ARBA" id="ARBA00022989"/>
    </source>
</evidence>
<evidence type="ECO:0000256" key="1">
    <source>
        <dbReference type="ARBA" id="ARBA00004383"/>
    </source>
</evidence>
<keyword evidence="5" id="KW-0997">Cell inner membrane</keyword>
<comment type="caution">
    <text evidence="11">The sequence shown here is derived from an EMBL/GenBank/DDBJ whole genome shotgun (WGS) entry which is preliminary data.</text>
</comment>
<dbReference type="InterPro" id="IPR051045">
    <property type="entry name" value="TonB-dependent_transducer"/>
</dbReference>
<gene>
    <name evidence="11" type="ORF">LXT12_15105</name>
</gene>
<comment type="subcellular location">
    <subcellularLocation>
        <location evidence="1">Cell inner membrane</location>
        <topology evidence="1">Single-pass membrane protein</topology>
        <orientation evidence="1">Periplasmic side</orientation>
    </subcellularLocation>
</comment>
<evidence type="ECO:0000256" key="9">
    <source>
        <dbReference type="ARBA" id="ARBA00023136"/>
    </source>
</evidence>
<keyword evidence="6" id="KW-0812">Transmembrane</keyword>
<keyword evidence="9" id="KW-0472">Membrane</keyword>
<dbReference type="RefSeq" id="WP_233393026.1">
    <property type="nucleotide sequence ID" value="NZ_JAJTWT010000006.1"/>
</dbReference>
<keyword evidence="8" id="KW-1133">Transmembrane helix</keyword>
<keyword evidence="4" id="KW-1003">Cell membrane</keyword>
<keyword evidence="7" id="KW-0653">Protein transport</keyword>
<protein>
    <submittedName>
        <fullName evidence="11">Energy transducer TonB</fullName>
    </submittedName>
</protein>
<dbReference type="Proteomes" id="UP001201463">
    <property type="component" value="Unassembled WGS sequence"/>
</dbReference>
<comment type="similarity">
    <text evidence="2">Belongs to the TonB family.</text>
</comment>
<dbReference type="InterPro" id="IPR006260">
    <property type="entry name" value="TonB/TolA_C"/>
</dbReference>
<evidence type="ECO:0000259" key="10">
    <source>
        <dbReference type="PROSITE" id="PS52015"/>
    </source>
</evidence>
<evidence type="ECO:0000256" key="6">
    <source>
        <dbReference type="ARBA" id="ARBA00022692"/>
    </source>
</evidence>
<dbReference type="NCBIfam" id="TIGR01352">
    <property type="entry name" value="tonB_Cterm"/>
    <property type="match status" value="1"/>
</dbReference>
<dbReference type="InterPro" id="IPR037682">
    <property type="entry name" value="TonB_C"/>
</dbReference>
<name>A0ABS8XCB5_9BURK</name>
<reference evidence="11 12" key="1">
    <citation type="submission" date="2021-12" db="EMBL/GenBank/DDBJ databases">
        <title>Genome seq of p7.</title>
        <authorList>
            <person name="Seo T."/>
        </authorList>
    </citation>
    <scope>NUCLEOTIDE SEQUENCE [LARGE SCALE GENOMIC DNA]</scope>
    <source>
        <strain evidence="11 12">P7</strain>
    </source>
</reference>
<keyword evidence="12" id="KW-1185">Reference proteome</keyword>
<dbReference type="SUPFAM" id="SSF74653">
    <property type="entry name" value="TolA/TonB C-terminal domain"/>
    <property type="match status" value="1"/>
</dbReference>
<sequence>MSSSAASFVKPASLAFVAPSPVALPPRPAALVPPRTSYAELARPPRSRRVLLVGIAAAHLLAFWGLSRMQDVKRAISRVTPIVVRVIAPAEPPKPLPPTPVAMPDLKVPAPTLIEPPLIAIAAAPAPAPVVAALPPPPPAAVPVQTAPTPVVQVAPPPAPALKRIPASAVRYLREPRMTVPLMSKRLRESGVVQLRVVVDMNGLPREITLVKSSGFTRLDEQALLDMRSARFVPQTENGQPVEWEVIAPMSYEVDR</sequence>